<evidence type="ECO:0000256" key="1">
    <source>
        <dbReference type="ARBA" id="ARBA00004430"/>
    </source>
</evidence>
<dbReference type="SMART" id="SM00256">
    <property type="entry name" value="FBOX"/>
    <property type="match status" value="1"/>
</dbReference>
<dbReference type="InterPro" id="IPR001810">
    <property type="entry name" value="F-box_dom"/>
</dbReference>
<dbReference type="Pfam" id="PF12799">
    <property type="entry name" value="LRR_4"/>
    <property type="match status" value="1"/>
</dbReference>
<dbReference type="InterPro" id="IPR025875">
    <property type="entry name" value="Leu-rich_rpt_4"/>
</dbReference>
<dbReference type="SUPFAM" id="SSF52058">
    <property type="entry name" value="L domain-like"/>
    <property type="match status" value="1"/>
</dbReference>
<keyword evidence="6" id="KW-1185">Reference proteome</keyword>
<reference evidence="5 6" key="1">
    <citation type="journal article" date="2024" name="Nat. Commun.">
        <title>Phylogenomics reveals the evolutionary origins of lichenization in chlorophyte algae.</title>
        <authorList>
            <person name="Puginier C."/>
            <person name="Libourel C."/>
            <person name="Otte J."/>
            <person name="Skaloud P."/>
            <person name="Haon M."/>
            <person name="Grisel S."/>
            <person name="Petersen M."/>
            <person name="Berrin J.G."/>
            <person name="Delaux P.M."/>
            <person name="Dal Grande F."/>
            <person name="Keller J."/>
        </authorList>
    </citation>
    <scope>NUCLEOTIDE SEQUENCE [LARGE SCALE GENOMIC DNA]</scope>
    <source>
        <strain evidence="5 6">SAG 216-7</strain>
    </source>
</reference>
<dbReference type="Gene3D" id="3.80.10.10">
    <property type="entry name" value="Ribonuclease Inhibitor"/>
    <property type="match status" value="3"/>
</dbReference>
<comment type="caution">
    <text evidence="5">The sequence shown here is derived from an EMBL/GenBank/DDBJ whole genome shotgun (WGS) entry which is preliminary data.</text>
</comment>
<dbReference type="InterPro" id="IPR032675">
    <property type="entry name" value="LRR_dom_sf"/>
</dbReference>
<dbReference type="EMBL" id="JALJOT010000010">
    <property type="protein sequence ID" value="KAK9906656.1"/>
    <property type="molecule type" value="Genomic_DNA"/>
</dbReference>
<dbReference type="SUPFAM" id="SSF81383">
    <property type="entry name" value="F-box domain"/>
    <property type="match status" value="1"/>
</dbReference>
<dbReference type="SMART" id="SM00369">
    <property type="entry name" value="LRR_TYP"/>
    <property type="match status" value="5"/>
</dbReference>
<dbReference type="InterPro" id="IPR003591">
    <property type="entry name" value="Leu-rich_rpt_typical-subtyp"/>
</dbReference>
<accession>A0ABR2YJN6</accession>
<evidence type="ECO:0000313" key="5">
    <source>
        <dbReference type="EMBL" id="KAK9906656.1"/>
    </source>
</evidence>
<name>A0ABR2YJN6_9CHLO</name>
<evidence type="ECO:0000313" key="6">
    <source>
        <dbReference type="Proteomes" id="UP001491310"/>
    </source>
</evidence>
<dbReference type="Pfam" id="PF12937">
    <property type="entry name" value="F-box-like"/>
    <property type="match status" value="1"/>
</dbReference>
<proteinExistence type="predicted"/>
<dbReference type="CDD" id="cd09917">
    <property type="entry name" value="F-box_SF"/>
    <property type="match status" value="1"/>
</dbReference>
<keyword evidence="3" id="KW-0677">Repeat</keyword>
<dbReference type="PANTHER" id="PTHR48051:SF1">
    <property type="entry name" value="RAS SUPPRESSOR PROTEIN 1"/>
    <property type="match status" value="1"/>
</dbReference>
<gene>
    <name evidence="5" type="ORF">WJX75_005626</name>
</gene>
<evidence type="ECO:0000256" key="3">
    <source>
        <dbReference type="ARBA" id="ARBA00022737"/>
    </source>
</evidence>
<evidence type="ECO:0000259" key="4">
    <source>
        <dbReference type="PROSITE" id="PS50181"/>
    </source>
</evidence>
<dbReference type="InterPro" id="IPR036047">
    <property type="entry name" value="F-box-like_dom_sf"/>
</dbReference>
<dbReference type="PANTHER" id="PTHR48051">
    <property type="match status" value="1"/>
</dbReference>
<organism evidence="5 6">
    <name type="scientific">Coccomyxa subellipsoidea</name>
    <dbReference type="NCBI Taxonomy" id="248742"/>
    <lineage>
        <taxon>Eukaryota</taxon>
        <taxon>Viridiplantae</taxon>
        <taxon>Chlorophyta</taxon>
        <taxon>core chlorophytes</taxon>
        <taxon>Trebouxiophyceae</taxon>
        <taxon>Trebouxiophyceae incertae sedis</taxon>
        <taxon>Coccomyxaceae</taxon>
        <taxon>Coccomyxa</taxon>
    </lineage>
</organism>
<dbReference type="PROSITE" id="PS50181">
    <property type="entry name" value="FBOX"/>
    <property type="match status" value="1"/>
</dbReference>
<dbReference type="InterPro" id="IPR050216">
    <property type="entry name" value="LRR_domain-containing"/>
</dbReference>
<keyword evidence="2" id="KW-0433">Leucine-rich repeat</keyword>
<feature type="domain" description="F-box" evidence="4">
    <location>
        <begin position="70"/>
        <end position="118"/>
    </location>
</feature>
<dbReference type="InterPro" id="IPR001611">
    <property type="entry name" value="Leu-rich_rpt"/>
</dbReference>
<protein>
    <recommendedName>
        <fullName evidence="4">F-box domain-containing protein</fullName>
    </recommendedName>
</protein>
<comment type="subcellular location">
    <subcellularLocation>
        <location evidence="1">Cytoplasm</location>
        <location evidence="1">Cytoskeleton</location>
        <location evidence="1">Cilium axoneme</location>
    </subcellularLocation>
</comment>
<sequence length="602" mass="66278">MPSTSAAEWVAGPRDQQTFSGGDLQLPSIRRNIRLRKGPAPDCLGRARGSRKWQALPPRLAQDLPDQVLATSIAALPSDLLVHIFGHLDLKAHRFVLPLVCRQWNDLLARPLALWNHVDVDFAEEVLTVSSASVPLLQAGNPVAQPSSGLAIVRQDSITRWLQRRAMAVRSLRLRGSGDLEGALVPVTERPQPAEVLEHPRIHDFNRFGLATILTTVVMSLEELVVERCYDLITTAAFRAMGSCKKLKVLSLKGIRSVLDVEDFEAIAALRQLEELVLDCDQPPEPEAGSEEIKWGLPEFPEGMLHLVNMTHLTLSCHYGITELPAGITTLNKLEVLNLDFCTLSALPAVLGELTALTTLDVEGNLYLGDSFRGATTPTTATAPAFAPPPFPLDLAGLQSLRYLNLNSCGLTTIPTVLSTLRNLETLDLEDNDLNTALPEWELSSSLGFLSRLQCLNLAQCKLVAVPNQVEKLLSLRILDLTNNCITDDGLPMCLSRLPHLRAIGLKKNALTTVPRVLGYMHSLQEIYLEDNLDLEITAPLDFLVELPNLRSVLMGKQTGSWTPLSMFLMMDFSTKLMKRHPKRTVLRMSCLGHNAAPSDDD</sequence>
<dbReference type="Proteomes" id="UP001491310">
    <property type="component" value="Unassembled WGS sequence"/>
</dbReference>
<dbReference type="PROSITE" id="PS51450">
    <property type="entry name" value="LRR"/>
    <property type="match status" value="1"/>
</dbReference>
<evidence type="ECO:0000256" key="2">
    <source>
        <dbReference type="ARBA" id="ARBA00022614"/>
    </source>
</evidence>